<dbReference type="Pfam" id="PF07244">
    <property type="entry name" value="POTRA"/>
    <property type="match status" value="5"/>
</dbReference>
<evidence type="ECO:0000256" key="1">
    <source>
        <dbReference type="ARBA" id="ARBA00004370"/>
    </source>
</evidence>
<keyword evidence="3" id="KW-0812">Transmembrane</keyword>
<dbReference type="PROSITE" id="PS51779">
    <property type="entry name" value="POTRA"/>
    <property type="match status" value="3"/>
</dbReference>
<feature type="domain" description="POTRA" evidence="9">
    <location>
        <begin position="161"/>
        <end position="232"/>
    </location>
</feature>
<proteinExistence type="inferred from homology"/>
<evidence type="ECO:0000256" key="5">
    <source>
        <dbReference type="ARBA" id="ARBA00022737"/>
    </source>
</evidence>
<dbReference type="Gene3D" id="3.10.20.310">
    <property type="entry name" value="membrane protein fhac"/>
    <property type="match status" value="5"/>
</dbReference>
<evidence type="ECO:0000256" key="4">
    <source>
        <dbReference type="ARBA" id="ARBA00022729"/>
    </source>
</evidence>
<dbReference type="PANTHER" id="PTHR12815">
    <property type="entry name" value="SORTING AND ASSEMBLY MACHINERY SAMM50 PROTEIN FAMILY MEMBER"/>
    <property type="match status" value="1"/>
</dbReference>
<keyword evidence="2" id="KW-1134">Transmembrane beta strand</keyword>
<evidence type="ECO:0000256" key="7">
    <source>
        <dbReference type="ARBA" id="ARBA00023237"/>
    </source>
</evidence>
<gene>
    <name evidence="10" type="primary">bamA</name>
    <name evidence="10" type="ORF">ENJ96_09860</name>
</gene>
<sequence>MGVKRAIVFTVALVWGLFFCLKPVSWAAFSRQAPVLLLPLEIYAAPWEKEALADLDTGLAYYLQKEGLRVLPRAKVREILGKLPQKISEEEARKLCERLGLKAVVWGSATVFAGQISLDLKVRDCAGAYTKRLYVAGDISTLEALKEKAGKRLARAVLSREIVAEVRIKGNVRMDEEAILAVVSLKPGDPFDPQKLRQDLKEIFKLGYFDDVRADLEETPEGLRVTYIVREKPVVKRIVYEGNKAIKESDLQKITELKPYTILNLNKINEAAEKIELLYRERGFYDVKVEPLVKMLNPREVKVIFKIKEGKKAYIKKISFEGNRAFSDKELKKLLEISEKSPLSWVKKIKTYVTGGGVEPGVYSYGGLYRSLGKIVTFYQNQGYMDVRVGEPRIERKGEMIYITIPIEEGPRYRVGKVDVVQDLFKDKNFILKKLELPKKKFFDREALRRDLMKITDLFADKGYAYAKVEPEIKKDPKAHVVDVIFKVDKGPLVYVNRIEITGNTRTRDKVIRRELLIVEQRPFSATRLKKSEGRLRRLGYFDDVSISTEKGVKEDQMDVHVKVKERPTGTFSIGAGYSSVDKVILMGEISQRNLLGKGQTLSFQGLFGARTTRYSLSFTEPYFRDSRLSLGLNVYDWEREYDDYTRDSQGFGVRFGYLLTPNTRVFFGYRYDDSDLTDYYYYASAIIRESADIHITSAVELGLVRDTRNHFFDPTRGTVLNVTYEHAGGFLGGDSAFEKITATGSVYFPTLWEITGHIRVGVGYVTEGEGGKLPVYEKFYLGGIDSVRGYRYGDISPKDPETGERIGGERMAFVQTEAIFPLVKSMGLKGVVFFDMGNVWGEDVGYRFSDVRKSVGLGIRWLSPMGPLRIEWGYNIDAQEDEDKSNWNFRIGGQF</sequence>
<feature type="domain" description="POTRA" evidence="9">
    <location>
        <begin position="494"/>
        <end position="567"/>
    </location>
</feature>
<comment type="subcellular location">
    <subcellularLocation>
        <location evidence="1">Membrane</location>
    </subcellularLocation>
</comment>
<feature type="domain" description="POTRA" evidence="9">
    <location>
        <begin position="233"/>
        <end position="310"/>
    </location>
</feature>
<comment type="caution">
    <text evidence="10">The sequence shown here is derived from an EMBL/GenBank/DDBJ whole genome shotgun (WGS) entry which is preliminary data.</text>
</comment>
<dbReference type="PIRSF" id="PIRSF006076">
    <property type="entry name" value="OM_assembly_OMP85"/>
    <property type="match status" value="1"/>
</dbReference>
<dbReference type="Gene3D" id="2.40.160.50">
    <property type="entry name" value="membrane protein fhac: a member of the omp85/tpsb transporter family"/>
    <property type="match status" value="1"/>
</dbReference>
<keyword evidence="7" id="KW-0998">Cell outer membrane</keyword>
<evidence type="ECO:0000259" key="9">
    <source>
        <dbReference type="PROSITE" id="PS51779"/>
    </source>
</evidence>
<evidence type="ECO:0000256" key="3">
    <source>
        <dbReference type="ARBA" id="ARBA00022692"/>
    </source>
</evidence>
<dbReference type="HAMAP" id="MF_01430">
    <property type="entry name" value="OM_assembly_BamA"/>
    <property type="match status" value="1"/>
</dbReference>
<dbReference type="InterPro" id="IPR000184">
    <property type="entry name" value="Bac_surfAg_D15"/>
</dbReference>
<dbReference type="AlphaFoldDB" id="A0A7V5P1Z6"/>
<dbReference type="NCBIfam" id="TIGR03303">
    <property type="entry name" value="OM_YaeT"/>
    <property type="match status" value="1"/>
</dbReference>
<dbReference type="Proteomes" id="UP000886101">
    <property type="component" value="Unassembled WGS sequence"/>
</dbReference>
<keyword evidence="5" id="KW-0677">Repeat</keyword>
<dbReference type="EMBL" id="DROK01000291">
    <property type="protein sequence ID" value="HHI98134.1"/>
    <property type="molecule type" value="Genomic_DNA"/>
</dbReference>
<evidence type="ECO:0000256" key="2">
    <source>
        <dbReference type="ARBA" id="ARBA00022452"/>
    </source>
</evidence>
<accession>A0A7V5P1Z6</accession>
<dbReference type="InterPro" id="IPR034746">
    <property type="entry name" value="POTRA"/>
</dbReference>
<dbReference type="SUPFAM" id="SSF56935">
    <property type="entry name" value="Porins"/>
    <property type="match status" value="1"/>
</dbReference>
<dbReference type="Pfam" id="PF01103">
    <property type="entry name" value="Omp85"/>
    <property type="match status" value="1"/>
</dbReference>
<evidence type="ECO:0000313" key="10">
    <source>
        <dbReference type="EMBL" id="HHI98134.1"/>
    </source>
</evidence>
<dbReference type="GO" id="GO:0071709">
    <property type="term" value="P:membrane assembly"/>
    <property type="evidence" value="ECO:0007669"/>
    <property type="project" value="InterPro"/>
</dbReference>
<dbReference type="InterPro" id="IPR039910">
    <property type="entry name" value="D15-like"/>
</dbReference>
<dbReference type="InterPro" id="IPR023707">
    <property type="entry name" value="OM_assembly_BamA"/>
</dbReference>
<dbReference type="PANTHER" id="PTHR12815:SF23">
    <property type="entry name" value="OUTER MEMBRANE PROTEIN ASSEMBLY FACTOR BAMA"/>
    <property type="match status" value="1"/>
</dbReference>
<dbReference type="GO" id="GO:0009279">
    <property type="term" value="C:cell outer membrane"/>
    <property type="evidence" value="ECO:0007669"/>
    <property type="project" value="UniProtKB-UniRule"/>
</dbReference>
<organism evidence="10">
    <name type="scientific">Thermodesulfatator atlanticus</name>
    <dbReference type="NCBI Taxonomy" id="501497"/>
    <lineage>
        <taxon>Bacteria</taxon>
        <taxon>Pseudomonadati</taxon>
        <taxon>Thermodesulfobacteriota</taxon>
        <taxon>Thermodesulfobacteria</taxon>
        <taxon>Thermodesulfobacteriales</taxon>
        <taxon>Thermodesulfatatoraceae</taxon>
        <taxon>Thermodesulfatator</taxon>
    </lineage>
</organism>
<reference evidence="10" key="1">
    <citation type="journal article" date="2020" name="mSystems">
        <title>Genome- and Community-Level Interaction Insights into Carbon Utilization and Element Cycling Functions of Hydrothermarchaeota in Hydrothermal Sediment.</title>
        <authorList>
            <person name="Zhou Z."/>
            <person name="Liu Y."/>
            <person name="Xu W."/>
            <person name="Pan J."/>
            <person name="Luo Z.H."/>
            <person name="Li M."/>
        </authorList>
    </citation>
    <scope>NUCLEOTIDE SEQUENCE [LARGE SCALE GENOMIC DNA]</scope>
    <source>
        <strain evidence="10">HyVt-533</strain>
    </source>
</reference>
<evidence type="ECO:0000256" key="8">
    <source>
        <dbReference type="NCBIfam" id="TIGR03303"/>
    </source>
</evidence>
<evidence type="ECO:0000256" key="6">
    <source>
        <dbReference type="ARBA" id="ARBA00023136"/>
    </source>
</evidence>
<keyword evidence="4" id="KW-0732">Signal</keyword>
<keyword evidence="6" id="KW-0472">Membrane</keyword>
<name>A0A7V5P1Z6_9BACT</name>
<protein>
    <recommendedName>
        <fullName evidence="8">Outer membrane protein assembly factor BamA</fullName>
    </recommendedName>
</protein>
<dbReference type="InterPro" id="IPR010827">
    <property type="entry name" value="BamA/TamA_POTRA"/>
</dbReference>